<evidence type="ECO:0000313" key="3">
    <source>
        <dbReference type="Proteomes" id="UP000712600"/>
    </source>
</evidence>
<organism evidence="2 3">
    <name type="scientific">Brassica cretica</name>
    <name type="common">Mustard</name>
    <dbReference type="NCBI Taxonomy" id="69181"/>
    <lineage>
        <taxon>Eukaryota</taxon>
        <taxon>Viridiplantae</taxon>
        <taxon>Streptophyta</taxon>
        <taxon>Embryophyta</taxon>
        <taxon>Tracheophyta</taxon>
        <taxon>Spermatophyta</taxon>
        <taxon>Magnoliopsida</taxon>
        <taxon>eudicotyledons</taxon>
        <taxon>Gunneridae</taxon>
        <taxon>Pentapetalae</taxon>
        <taxon>rosids</taxon>
        <taxon>malvids</taxon>
        <taxon>Brassicales</taxon>
        <taxon>Brassicaceae</taxon>
        <taxon>Brassiceae</taxon>
        <taxon>Brassica</taxon>
    </lineage>
</organism>
<dbReference type="Proteomes" id="UP000712600">
    <property type="component" value="Unassembled WGS sequence"/>
</dbReference>
<proteinExistence type="predicted"/>
<gene>
    <name evidence="2" type="ORF">F2Q69_00022631</name>
</gene>
<protein>
    <submittedName>
        <fullName evidence="2">Uncharacterized protein</fullName>
    </submittedName>
</protein>
<comment type="caution">
    <text evidence="2">The sequence shown here is derived from an EMBL/GenBank/DDBJ whole genome shotgun (WGS) entry which is preliminary data.</text>
</comment>
<dbReference type="AlphaFoldDB" id="A0A8S9Q0B2"/>
<accession>A0A8S9Q0B2</accession>
<evidence type="ECO:0000313" key="2">
    <source>
        <dbReference type="EMBL" id="KAF3535066.1"/>
    </source>
</evidence>
<sequence length="65" mass="7264">MAIGSKDADPESREEPPKDRYRPLRMVSLKVLQSVMETELVENNASEFLSAESSESKKLSLKPLA</sequence>
<name>A0A8S9Q0B2_BRACR</name>
<dbReference type="EMBL" id="QGKX02001290">
    <property type="protein sequence ID" value="KAF3535066.1"/>
    <property type="molecule type" value="Genomic_DNA"/>
</dbReference>
<reference evidence="2" key="1">
    <citation type="submission" date="2019-12" db="EMBL/GenBank/DDBJ databases">
        <title>Genome sequencing and annotation of Brassica cretica.</title>
        <authorList>
            <person name="Studholme D.J."/>
            <person name="Sarris P."/>
        </authorList>
    </citation>
    <scope>NUCLEOTIDE SEQUENCE</scope>
    <source>
        <strain evidence="2">PFS-109/04</strain>
        <tissue evidence="2">Leaf</tissue>
    </source>
</reference>
<evidence type="ECO:0000256" key="1">
    <source>
        <dbReference type="SAM" id="MobiDB-lite"/>
    </source>
</evidence>
<feature type="region of interest" description="Disordered" evidence="1">
    <location>
        <begin position="1"/>
        <end position="22"/>
    </location>
</feature>